<dbReference type="AlphaFoldDB" id="A0A1M7RZ43"/>
<keyword evidence="3" id="KW-0862">Zinc</keyword>
<protein>
    <submittedName>
        <fullName evidence="5">Uncharacterized conserved protein</fullName>
    </submittedName>
</protein>
<sequence>MTLGCFCGAVSLTTARKPNFVHACNCDLCRKAGAQWGYFDPAEVTVTGPTSTYQRCDKPEPGVDVHFCQACGSTTHFRLTEAAAQKHGDLVMGVNAGLADEAELAGTELRYPDGKNWSGEGEFGYVRPSRIIGSVA</sequence>
<feature type="domain" description="CENP-V/GFA" evidence="4">
    <location>
        <begin position="1"/>
        <end position="118"/>
    </location>
</feature>
<name>A0A1M7RZ43_9SPHN</name>
<proteinExistence type="inferred from homology"/>
<evidence type="ECO:0000256" key="3">
    <source>
        <dbReference type="ARBA" id="ARBA00022833"/>
    </source>
</evidence>
<evidence type="ECO:0000313" key="6">
    <source>
        <dbReference type="Proteomes" id="UP000184391"/>
    </source>
</evidence>
<dbReference type="SUPFAM" id="SSF51316">
    <property type="entry name" value="Mss4-like"/>
    <property type="match status" value="1"/>
</dbReference>
<reference evidence="6" key="1">
    <citation type="submission" date="2016-12" db="EMBL/GenBank/DDBJ databases">
        <authorList>
            <person name="Varghese N."/>
            <person name="Submissions S."/>
        </authorList>
    </citation>
    <scope>NUCLEOTIDE SEQUENCE [LARGE SCALE GENOMIC DNA]</scope>
    <source>
        <strain evidence="6">DSM 11032</strain>
    </source>
</reference>
<dbReference type="InterPro" id="IPR011057">
    <property type="entry name" value="Mss4-like_sf"/>
</dbReference>
<dbReference type="GO" id="GO:0016846">
    <property type="term" value="F:carbon-sulfur lyase activity"/>
    <property type="evidence" value="ECO:0007669"/>
    <property type="project" value="InterPro"/>
</dbReference>
<evidence type="ECO:0000313" key="5">
    <source>
        <dbReference type="EMBL" id="SHN51430.1"/>
    </source>
</evidence>
<accession>A0A1M7RZ43</accession>
<dbReference type="STRING" id="198312.SAMN02745193_00657"/>
<organism evidence="5 6">
    <name type="scientific">Erythrobacter sanguineus</name>
    <dbReference type="NCBI Taxonomy" id="198312"/>
    <lineage>
        <taxon>Bacteria</taxon>
        <taxon>Pseudomonadati</taxon>
        <taxon>Pseudomonadota</taxon>
        <taxon>Alphaproteobacteria</taxon>
        <taxon>Sphingomonadales</taxon>
        <taxon>Erythrobacteraceae</taxon>
        <taxon>Erythrobacter/Porphyrobacter group</taxon>
        <taxon>Erythrobacter</taxon>
    </lineage>
</organism>
<dbReference type="EMBL" id="FRDF01000003">
    <property type="protein sequence ID" value="SHN51430.1"/>
    <property type="molecule type" value="Genomic_DNA"/>
</dbReference>
<dbReference type="Pfam" id="PF04828">
    <property type="entry name" value="GFA"/>
    <property type="match status" value="1"/>
</dbReference>
<evidence type="ECO:0000256" key="1">
    <source>
        <dbReference type="ARBA" id="ARBA00005495"/>
    </source>
</evidence>
<dbReference type="Gene3D" id="2.170.150.70">
    <property type="match status" value="1"/>
</dbReference>
<dbReference type="RefSeq" id="WP_245790062.1">
    <property type="nucleotide sequence ID" value="NZ_FRDF01000003.1"/>
</dbReference>
<keyword evidence="6" id="KW-1185">Reference proteome</keyword>
<keyword evidence="2" id="KW-0479">Metal-binding</keyword>
<evidence type="ECO:0000256" key="2">
    <source>
        <dbReference type="ARBA" id="ARBA00022723"/>
    </source>
</evidence>
<dbReference type="PROSITE" id="PS51891">
    <property type="entry name" value="CENP_V_GFA"/>
    <property type="match status" value="1"/>
</dbReference>
<dbReference type="Proteomes" id="UP000184391">
    <property type="component" value="Unassembled WGS sequence"/>
</dbReference>
<evidence type="ECO:0000259" key="4">
    <source>
        <dbReference type="PROSITE" id="PS51891"/>
    </source>
</evidence>
<gene>
    <name evidence="5" type="ORF">SAMN02745193_00657</name>
</gene>
<dbReference type="GO" id="GO:0046872">
    <property type="term" value="F:metal ion binding"/>
    <property type="evidence" value="ECO:0007669"/>
    <property type="project" value="UniProtKB-KW"/>
</dbReference>
<dbReference type="InterPro" id="IPR006913">
    <property type="entry name" value="CENP-V/GFA"/>
</dbReference>
<comment type="similarity">
    <text evidence="1">Belongs to the Gfa family.</text>
</comment>